<gene>
    <name evidence="2" type="ORF">HID58_040814</name>
</gene>
<accession>A0ABQ8BAN5</accession>
<comment type="caution">
    <text evidence="2">The sequence shown here is derived from an EMBL/GenBank/DDBJ whole genome shotgun (WGS) entry which is preliminary data.</text>
</comment>
<evidence type="ECO:0000313" key="3">
    <source>
        <dbReference type="Proteomes" id="UP000824890"/>
    </source>
</evidence>
<feature type="region of interest" description="Disordered" evidence="1">
    <location>
        <begin position="22"/>
        <end position="67"/>
    </location>
</feature>
<dbReference type="EMBL" id="JAGKQM010000011">
    <property type="protein sequence ID" value="KAH0901311.1"/>
    <property type="molecule type" value="Genomic_DNA"/>
</dbReference>
<feature type="compositionally biased region" description="Basic and acidic residues" evidence="1">
    <location>
        <begin position="22"/>
        <end position="40"/>
    </location>
</feature>
<dbReference type="Proteomes" id="UP000824890">
    <property type="component" value="Unassembled WGS sequence"/>
</dbReference>
<keyword evidence="3" id="KW-1185">Reference proteome</keyword>
<protein>
    <submittedName>
        <fullName evidence="2">Uncharacterized protein</fullName>
    </submittedName>
</protein>
<proteinExistence type="predicted"/>
<sequence>MRIRASPLIILISHLSKHKTLEHDAKHQRDNGITHLLRSDKPRHRHQPCGEQPNEPSAPVETSVSRSSYASSRMSTLAVALLDNLWNVYRR</sequence>
<name>A0ABQ8BAN5_BRANA</name>
<organism evidence="2 3">
    <name type="scientific">Brassica napus</name>
    <name type="common">Rape</name>
    <dbReference type="NCBI Taxonomy" id="3708"/>
    <lineage>
        <taxon>Eukaryota</taxon>
        <taxon>Viridiplantae</taxon>
        <taxon>Streptophyta</taxon>
        <taxon>Embryophyta</taxon>
        <taxon>Tracheophyta</taxon>
        <taxon>Spermatophyta</taxon>
        <taxon>Magnoliopsida</taxon>
        <taxon>eudicotyledons</taxon>
        <taxon>Gunneridae</taxon>
        <taxon>Pentapetalae</taxon>
        <taxon>rosids</taxon>
        <taxon>malvids</taxon>
        <taxon>Brassicales</taxon>
        <taxon>Brassicaceae</taxon>
        <taxon>Brassiceae</taxon>
        <taxon>Brassica</taxon>
    </lineage>
</organism>
<evidence type="ECO:0000256" key="1">
    <source>
        <dbReference type="SAM" id="MobiDB-lite"/>
    </source>
</evidence>
<evidence type="ECO:0000313" key="2">
    <source>
        <dbReference type="EMBL" id="KAH0901311.1"/>
    </source>
</evidence>
<reference evidence="2 3" key="1">
    <citation type="submission" date="2021-05" db="EMBL/GenBank/DDBJ databases">
        <title>Genome Assembly of Synthetic Allotetraploid Brassica napus Reveals Homoeologous Exchanges between Subgenomes.</title>
        <authorList>
            <person name="Davis J.T."/>
        </authorList>
    </citation>
    <scope>NUCLEOTIDE SEQUENCE [LARGE SCALE GENOMIC DNA]</scope>
    <source>
        <strain evidence="3">cv. Da-Ae</strain>
        <tissue evidence="2">Seedling</tissue>
    </source>
</reference>